<evidence type="ECO:0000256" key="4">
    <source>
        <dbReference type="ARBA" id="ARBA00022737"/>
    </source>
</evidence>
<evidence type="ECO:0000313" key="12">
    <source>
        <dbReference type="Proteomes" id="UP000612055"/>
    </source>
</evidence>
<evidence type="ECO:0000256" key="8">
    <source>
        <dbReference type="ARBA" id="ARBA00023180"/>
    </source>
</evidence>
<dbReference type="InterPro" id="IPR001190">
    <property type="entry name" value="SRCR"/>
</dbReference>
<keyword evidence="7" id="KW-1015">Disulfide bond</keyword>
<dbReference type="Gene3D" id="3.10.250.10">
    <property type="entry name" value="SRCR-like domain"/>
    <property type="match status" value="1"/>
</dbReference>
<keyword evidence="12" id="KW-1185">Reference proteome</keyword>
<feature type="compositionally biased region" description="Low complexity" evidence="9">
    <location>
        <begin position="492"/>
        <end position="504"/>
    </location>
</feature>
<feature type="region of interest" description="Disordered" evidence="9">
    <location>
        <begin position="484"/>
        <end position="504"/>
    </location>
</feature>
<accession>A0A836BQ59</accession>
<comment type="caution">
    <text evidence="11">The sequence shown here is derived from an EMBL/GenBank/DDBJ whole genome shotgun (WGS) entry which is preliminary data.</text>
</comment>
<keyword evidence="3" id="KW-0732">Signal</keyword>
<keyword evidence="8" id="KW-0325">Glycoprotein</keyword>
<feature type="domain" description="SRCR" evidence="10">
    <location>
        <begin position="111"/>
        <end position="221"/>
    </location>
</feature>
<gene>
    <name evidence="11" type="ORF">HYH03_017866</name>
</gene>
<sequence>METYDNNAYQIHSGPVVHRGDRYTSAATKPTLAIEGLQGPARPRALAPPPATALLETPSAPGRIRIISRLEPPADAHGRTAWNDCSRARTPAPSDNETPSLITAPIAENSLRLVGGSSRWEGRVEIYVNGSWWGVCNHRWTGTEAAVVCRQLGSTGVGAAPASFGPAPPGLPMLLDGVDCSRLFHGGYVQQTLERLEECYYWENYGVTTCDASNPAGVRCSGPDPATQPGWLTRMPDAPFSATRAPGVEEAPSPPLWPLMQTPEQPSMPMLRQLPDTPSQPPLGPGEEEAPSPPLWPVVQAAEAPAVAVAEGAVATPPSAQPLVAEAQPGALGPELIPAGAGEVTPSSSPEEAEALPVLMPQSASLALITEDPNVAVAAAAAATNTPPLSPPVMAGVQPEGSLPVLVPAASGTPAPSAPSPVEAGELPATDPSGLLPGAVLPAACNGFGAHLRLLRQRWSSIRRDVTGGPFGGFRRRLQEEAIRDEEPLASEEGPILPEEGPTTPLPETGQLIEKTWLGHVGLARTNLSHGTLLLTGGPKANRSGVVQLSWCGFLGSVSMSGIQHLEVTESDPVPRRGPPVIEADLLEIMLYGARHFMPVNALRAAAICMRLGFKYGRAKLGSKRYGYGRGLVLDLAPVCSRGTAQQAKTLVDMNTRLPGTLGFVPEGACRGFDVRVSLVLNHTRDLSVECYDEPSELAPDVCEPQPGDPPPGAVRLMSFSAARGWARAPNTSEGAAGFVQPCYYTDLATARCLAPAAATPPPSPAPPAPPLAPSPPAPPPEGGAGWPIEGEPMLVPACLLCVMVEFSVTSGPEGFNVPHDACDRVADAATQLLSPAGASNMSLIAMLRAHCPYAQLPESGLEDPGLIGPLKCVGPLEPSPNTNSQMRSRACGGMLRPEALDALVVANQVYCDSIRGMPDVLQVFAVQAGLRTYGVPTFDEDYDYQFQRYSQVQVYFEQTCVPMMYDNLQTVFLPSNNLARAVQSSPPPQAPGVDADLYDFSYEPPSADEAPAVSYRSPPAPLAMGRGNPDAPPALLPPPDRPADPGEAAGLPRAPSLPYTPPFAQEAVPPSYPGAYSPSYPAAYPPSYPPAYPPRSG</sequence>
<dbReference type="PANTHER" id="PTHR19331">
    <property type="entry name" value="SCAVENGER RECEPTOR DOMAIN-CONTAINING"/>
    <property type="match status" value="1"/>
</dbReference>
<dbReference type="AlphaFoldDB" id="A0A836BQ59"/>
<comment type="subcellular location">
    <subcellularLocation>
        <location evidence="1">Membrane</location>
        <topology evidence="1">Single-pass membrane protein</topology>
    </subcellularLocation>
</comment>
<dbReference type="Pfam" id="PF00530">
    <property type="entry name" value="SRCR"/>
    <property type="match status" value="1"/>
</dbReference>
<feature type="compositionally biased region" description="Low complexity" evidence="9">
    <location>
        <begin position="1074"/>
        <end position="1083"/>
    </location>
</feature>
<dbReference type="PROSITE" id="PS50287">
    <property type="entry name" value="SRCR_2"/>
    <property type="match status" value="1"/>
</dbReference>
<dbReference type="FunFam" id="3.10.250.10:FF:000016">
    <property type="entry name" value="Scavenger receptor cysteine-rich protein type 12"/>
    <property type="match status" value="1"/>
</dbReference>
<dbReference type="InterPro" id="IPR036772">
    <property type="entry name" value="SRCR-like_dom_sf"/>
</dbReference>
<proteinExistence type="predicted"/>
<evidence type="ECO:0000313" key="11">
    <source>
        <dbReference type="EMBL" id="KAG2483268.1"/>
    </source>
</evidence>
<feature type="region of interest" description="Disordered" evidence="9">
    <location>
        <begin position="75"/>
        <end position="100"/>
    </location>
</feature>
<feature type="compositionally biased region" description="Pro residues" evidence="9">
    <location>
        <begin position="1084"/>
        <end position="1098"/>
    </location>
</feature>
<dbReference type="PRINTS" id="PR00258">
    <property type="entry name" value="SPERACTRCPTR"/>
</dbReference>
<evidence type="ECO:0000256" key="5">
    <source>
        <dbReference type="ARBA" id="ARBA00022989"/>
    </source>
</evidence>
<evidence type="ECO:0000259" key="10">
    <source>
        <dbReference type="PROSITE" id="PS50287"/>
    </source>
</evidence>
<feature type="compositionally biased region" description="Pro residues" evidence="9">
    <location>
        <begin position="1031"/>
        <end position="1041"/>
    </location>
</feature>
<dbReference type="Proteomes" id="UP000612055">
    <property type="component" value="Unassembled WGS sequence"/>
</dbReference>
<keyword evidence="6" id="KW-0472">Membrane</keyword>
<keyword evidence="4" id="KW-0677">Repeat</keyword>
<feature type="region of interest" description="Disordered" evidence="9">
    <location>
        <begin position="259"/>
        <end position="293"/>
    </location>
</feature>
<feature type="region of interest" description="Disordered" evidence="9">
    <location>
        <begin position="408"/>
        <end position="430"/>
    </location>
</feature>
<keyword evidence="5" id="KW-1133">Transmembrane helix</keyword>
<feature type="region of interest" description="Disordered" evidence="9">
    <location>
        <begin position="983"/>
        <end position="1098"/>
    </location>
</feature>
<organism evidence="11 12">
    <name type="scientific">Edaphochlamys debaryana</name>
    <dbReference type="NCBI Taxonomy" id="47281"/>
    <lineage>
        <taxon>Eukaryota</taxon>
        <taxon>Viridiplantae</taxon>
        <taxon>Chlorophyta</taxon>
        <taxon>core chlorophytes</taxon>
        <taxon>Chlorophyceae</taxon>
        <taxon>CS clade</taxon>
        <taxon>Chlamydomonadales</taxon>
        <taxon>Chlamydomonadales incertae sedis</taxon>
        <taxon>Edaphochlamys</taxon>
    </lineage>
</organism>
<evidence type="ECO:0000256" key="6">
    <source>
        <dbReference type="ARBA" id="ARBA00023136"/>
    </source>
</evidence>
<dbReference type="SMART" id="SM00202">
    <property type="entry name" value="SR"/>
    <property type="match status" value="1"/>
</dbReference>
<evidence type="ECO:0000256" key="2">
    <source>
        <dbReference type="ARBA" id="ARBA00022692"/>
    </source>
</evidence>
<evidence type="ECO:0000256" key="7">
    <source>
        <dbReference type="ARBA" id="ARBA00023157"/>
    </source>
</evidence>
<evidence type="ECO:0000256" key="3">
    <source>
        <dbReference type="ARBA" id="ARBA00022729"/>
    </source>
</evidence>
<feature type="compositionally biased region" description="Pro residues" evidence="9">
    <location>
        <begin position="759"/>
        <end position="782"/>
    </location>
</feature>
<feature type="region of interest" description="Disordered" evidence="9">
    <location>
        <begin position="757"/>
        <end position="789"/>
    </location>
</feature>
<evidence type="ECO:0000256" key="9">
    <source>
        <dbReference type="SAM" id="MobiDB-lite"/>
    </source>
</evidence>
<name>A0A836BQ59_9CHLO</name>
<dbReference type="EMBL" id="JAEHOE010000183">
    <property type="protein sequence ID" value="KAG2483268.1"/>
    <property type="molecule type" value="Genomic_DNA"/>
</dbReference>
<protein>
    <recommendedName>
        <fullName evidence="10">SRCR domain-containing protein</fullName>
    </recommendedName>
</protein>
<keyword evidence="2" id="KW-0812">Transmembrane</keyword>
<reference evidence="11" key="1">
    <citation type="journal article" date="2020" name="bioRxiv">
        <title>Comparative genomics of Chlamydomonas.</title>
        <authorList>
            <person name="Craig R.J."/>
            <person name="Hasan A.R."/>
            <person name="Ness R.W."/>
            <person name="Keightley P.D."/>
        </authorList>
    </citation>
    <scope>NUCLEOTIDE SEQUENCE</scope>
    <source>
        <strain evidence="11">CCAP 11/70</strain>
    </source>
</reference>
<evidence type="ECO:0000256" key="1">
    <source>
        <dbReference type="ARBA" id="ARBA00004167"/>
    </source>
</evidence>
<dbReference type="OrthoDB" id="547207at2759"/>
<dbReference type="GO" id="GO:0016020">
    <property type="term" value="C:membrane"/>
    <property type="evidence" value="ECO:0007669"/>
    <property type="project" value="UniProtKB-SubCell"/>
</dbReference>
<dbReference type="SUPFAM" id="SSF56487">
    <property type="entry name" value="SRCR-like"/>
    <property type="match status" value="1"/>
</dbReference>